<reference evidence="8" key="1">
    <citation type="journal article" date="2019" name="Int. J. Syst. Evol. Microbiol.">
        <title>The Global Catalogue of Microorganisms (GCM) 10K type strain sequencing project: providing services to taxonomists for standard genome sequencing and annotation.</title>
        <authorList>
            <consortium name="The Broad Institute Genomics Platform"/>
            <consortium name="The Broad Institute Genome Sequencing Center for Infectious Disease"/>
            <person name="Wu L."/>
            <person name="Ma J."/>
        </authorList>
    </citation>
    <scope>NUCLEOTIDE SEQUENCE [LARGE SCALE GENOMIC DNA]</scope>
    <source>
        <strain evidence="8">JCM 18956</strain>
    </source>
</reference>
<evidence type="ECO:0000256" key="2">
    <source>
        <dbReference type="ARBA" id="ARBA00023125"/>
    </source>
</evidence>
<feature type="region of interest" description="Disordered" evidence="5">
    <location>
        <begin position="1"/>
        <end position="21"/>
    </location>
</feature>
<dbReference type="InterPro" id="IPR001647">
    <property type="entry name" value="HTH_TetR"/>
</dbReference>
<feature type="DNA-binding region" description="H-T-H motif" evidence="4">
    <location>
        <begin position="48"/>
        <end position="67"/>
    </location>
</feature>
<dbReference type="Gene3D" id="1.10.357.10">
    <property type="entry name" value="Tetracycline Repressor, domain 2"/>
    <property type="match status" value="1"/>
</dbReference>
<keyword evidence="1" id="KW-0805">Transcription regulation</keyword>
<organism evidence="7 8">
    <name type="scientific">Frondihabitans cladoniiphilus</name>
    <dbReference type="NCBI Taxonomy" id="715785"/>
    <lineage>
        <taxon>Bacteria</taxon>
        <taxon>Bacillati</taxon>
        <taxon>Actinomycetota</taxon>
        <taxon>Actinomycetes</taxon>
        <taxon>Micrococcales</taxon>
        <taxon>Microbacteriaceae</taxon>
        <taxon>Frondihabitans</taxon>
    </lineage>
</organism>
<comment type="caution">
    <text evidence="7">The sequence shown here is derived from an EMBL/GenBank/DDBJ whole genome shotgun (WGS) entry which is preliminary data.</text>
</comment>
<evidence type="ECO:0000256" key="4">
    <source>
        <dbReference type="PROSITE-ProRule" id="PRU00335"/>
    </source>
</evidence>
<keyword evidence="2 4" id="KW-0238">DNA-binding</keyword>
<dbReference type="EMBL" id="BAABLM010000002">
    <property type="protein sequence ID" value="GAA4672596.1"/>
    <property type="molecule type" value="Genomic_DNA"/>
</dbReference>
<sequence>MTDQVPATDQVPVSEQLGRRERNKLEMRRRLATAAAQLFMERGYDAVSMSDVAAAAKVAEQTVYNYFPTKPQLVLDRADDFRERSRMAVLDRDPALTPAEALGVQVHEDIDRFTSRATSFARGEFPAQSVESETFRRYALEFREQQGDAIAEAIGVTDPTVNRLVARAHASALVTVIQAVTDRIGAAILSGADLTTVARDLHKDATIALTDAAESFRSTAARSRSSLH</sequence>
<dbReference type="Pfam" id="PF00440">
    <property type="entry name" value="TetR_N"/>
    <property type="match status" value="1"/>
</dbReference>
<keyword evidence="3" id="KW-0804">Transcription</keyword>
<evidence type="ECO:0000313" key="7">
    <source>
        <dbReference type="EMBL" id="GAA4672596.1"/>
    </source>
</evidence>
<dbReference type="InterPro" id="IPR009057">
    <property type="entry name" value="Homeodomain-like_sf"/>
</dbReference>
<keyword evidence="8" id="KW-1185">Reference proteome</keyword>
<evidence type="ECO:0000256" key="3">
    <source>
        <dbReference type="ARBA" id="ARBA00023163"/>
    </source>
</evidence>
<feature type="compositionally biased region" description="Polar residues" evidence="5">
    <location>
        <begin position="1"/>
        <end position="13"/>
    </location>
</feature>
<evidence type="ECO:0000259" key="6">
    <source>
        <dbReference type="PROSITE" id="PS50977"/>
    </source>
</evidence>
<name>A0ABP8VWQ9_9MICO</name>
<protein>
    <submittedName>
        <fullName evidence="7">TetR/AcrR family transcriptional regulator</fullName>
    </submittedName>
</protein>
<dbReference type="InterPro" id="IPR050109">
    <property type="entry name" value="HTH-type_TetR-like_transc_reg"/>
</dbReference>
<feature type="domain" description="HTH tetR-type" evidence="6">
    <location>
        <begin position="25"/>
        <end position="85"/>
    </location>
</feature>
<dbReference type="SUPFAM" id="SSF46689">
    <property type="entry name" value="Homeodomain-like"/>
    <property type="match status" value="1"/>
</dbReference>
<evidence type="ECO:0000256" key="1">
    <source>
        <dbReference type="ARBA" id="ARBA00023015"/>
    </source>
</evidence>
<evidence type="ECO:0000256" key="5">
    <source>
        <dbReference type="SAM" id="MobiDB-lite"/>
    </source>
</evidence>
<dbReference type="PANTHER" id="PTHR30055">
    <property type="entry name" value="HTH-TYPE TRANSCRIPTIONAL REGULATOR RUTR"/>
    <property type="match status" value="1"/>
</dbReference>
<dbReference type="PROSITE" id="PS50977">
    <property type="entry name" value="HTH_TETR_2"/>
    <property type="match status" value="1"/>
</dbReference>
<dbReference type="PANTHER" id="PTHR30055:SF234">
    <property type="entry name" value="HTH-TYPE TRANSCRIPTIONAL REGULATOR BETI"/>
    <property type="match status" value="1"/>
</dbReference>
<dbReference type="PRINTS" id="PR00455">
    <property type="entry name" value="HTHTETR"/>
</dbReference>
<dbReference type="Proteomes" id="UP001501295">
    <property type="component" value="Unassembled WGS sequence"/>
</dbReference>
<dbReference type="RefSeq" id="WP_345375185.1">
    <property type="nucleotide sequence ID" value="NZ_BAABLM010000002.1"/>
</dbReference>
<evidence type="ECO:0000313" key="8">
    <source>
        <dbReference type="Proteomes" id="UP001501295"/>
    </source>
</evidence>
<proteinExistence type="predicted"/>
<gene>
    <name evidence="7" type="ORF">GCM10025780_16010</name>
</gene>
<accession>A0ABP8VWQ9</accession>